<dbReference type="PROSITE" id="PS50199">
    <property type="entry name" value="ZF_RANBP2_2"/>
    <property type="match status" value="1"/>
</dbReference>
<dbReference type="Pfam" id="PF17219">
    <property type="entry name" value="YAF2_RYBP"/>
    <property type="match status" value="1"/>
</dbReference>
<dbReference type="GO" id="GO:0003677">
    <property type="term" value="F:DNA binding"/>
    <property type="evidence" value="ECO:0007669"/>
    <property type="project" value="TreeGrafter"/>
</dbReference>
<keyword evidence="7" id="KW-0539">Nucleus</keyword>
<evidence type="ECO:0000256" key="8">
    <source>
        <dbReference type="PROSITE-ProRule" id="PRU00322"/>
    </source>
</evidence>
<evidence type="ECO:0000256" key="6">
    <source>
        <dbReference type="ARBA" id="ARBA00023163"/>
    </source>
</evidence>
<dbReference type="SUPFAM" id="SSF90209">
    <property type="entry name" value="Ran binding protein zinc finger-like"/>
    <property type="match status" value="1"/>
</dbReference>
<evidence type="ECO:0000256" key="5">
    <source>
        <dbReference type="ARBA" id="ARBA00023015"/>
    </source>
</evidence>
<feature type="compositionally biased region" description="Polar residues" evidence="9">
    <location>
        <begin position="12"/>
        <end position="24"/>
    </location>
</feature>
<dbReference type="GO" id="GO:0005634">
    <property type="term" value="C:nucleus"/>
    <property type="evidence" value="ECO:0007669"/>
    <property type="project" value="UniProtKB-SubCell"/>
</dbReference>
<dbReference type="InterPro" id="IPR033774">
    <property type="entry name" value="YAF2_RYBP"/>
</dbReference>
<keyword evidence="6" id="KW-0804">Transcription</keyword>
<evidence type="ECO:0000259" key="10">
    <source>
        <dbReference type="PROSITE" id="PS50199"/>
    </source>
</evidence>
<evidence type="ECO:0000256" key="2">
    <source>
        <dbReference type="ARBA" id="ARBA00022723"/>
    </source>
</evidence>
<gene>
    <name evidence="11" type="ORF">EB796_019365</name>
</gene>
<feature type="domain" description="RanBP2-type" evidence="10">
    <location>
        <begin position="20"/>
        <end position="49"/>
    </location>
</feature>
<accession>A0A7J7JAE4</accession>
<evidence type="ECO:0000256" key="1">
    <source>
        <dbReference type="ARBA" id="ARBA00004123"/>
    </source>
</evidence>
<dbReference type="Pfam" id="PF00641">
    <property type="entry name" value="Zn_ribbon_RanBP"/>
    <property type="match status" value="1"/>
</dbReference>
<sequence>MEGHSSKRTSGRSRQPGNVQDSSWDCSVCTYKNSAELFKCDMCDTRKGTSTRKPRTNQQQAIIHQVSVQQIKKEKSMRKQKFKRPARLKNVDRSTAHHMVVTVGEVTVIITDYKLKASAEPSTDLDSSMLEDKLMCLYSTDSDSN</sequence>
<evidence type="ECO:0000313" key="12">
    <source>
        <dbReference type="Proteomes" id="UP000593567"/>
    </source>
</evidence>
<dbReference type="Gene3D" id="4.10.1060.10">
    <property type="entry name" value="Zinc finger, RanBP2-type"/>
    <property type="match status" value="1"/>
</dbReference>
<dbReference type="OrthoDB" id="10063208at2759"/>
<keyword evidence="2" id="KW-0479">Metal-binding</keyword>
<keyword evidence="4" id="KW-0862">Zinc</keyword>
<feature type="compositionally biased region" description="Basic residues" evidence="9">
    <location>
        <begin position="1"/>
        <end position="11"/>
    </location>
</feature>
<keyword evidence="12" id="KW-1185">Reference proteome</keyword>
<protein>
    <submittedName>
        <fullName evidence="11">YAF2</fullName>
    </submittedName>
</protein>
<dbReference type="PROSITE" id="PS01358">
    <property type="entry name" value="ZF_RANBP2_1"/>
    <property type="match status" value="1"/>
</dbReference>
<dbReference type="PANTHER" id="PTHR12920">
    <property type="entry name" value="RYBP AND YAF2-RELATED"/>
    <property type="match status" value="1"/>
</dbReference>
<dbReference type="GO" id="GO:0003712">
    <property type="term" value="F:transcription coregulator activity"/>
    <property type="evidence" value="ECO:0007669"/>
    <property type="project" value="TreeGrafter"/>
</dbReference>
<dbReference type="SMART" id="SM00547">
    <property type="entry name" value="ZnF_RBZ"/>
    <property type="match status" value="1"/>
</dbReference>
<dbReference type="AlphaFoldDB" id="A0A7J7JAE4"/>
<dbReference type="GO" id="GO:0008270">
    <property type="term" value="F:zinc ion binding"/>
    <property type="evidence" value="ECO:0007669"/>
    <property type="project" value="UniProtKB-KW"/>
</dbReference>
<comment type="caution">
    <text evidence="11">The sequence shown here is derived from an EMBL/GenBank/DDBJ whole genome shotgun (WGS) entry which is preliminary data.</text>
</comment>
<name>A0A7J7JAE4_BUGNE</name>
<evidence type="ECO:0000256" key="3">
    <source>
        <dbReference type="ARBA" id="ARBA00022771"/>
    </source>
</evidence>
<dbReference type="InterPro" id="IPR001876">
    <property type="entry name" value="Znf_RanBP2"/>
</dbReference>
<feature type="region of interest" description="Disordered" evidence="9">
    <location>
        <begin position="67"/>
        <end position="90"/>
    </location>
</feature>
<evidence type="ECO:0000256" key="4">
    <source>
        <dbReference type="ARBA" id="ARBA00022833"/>
    </source>
</evidence>
<feature type="region of interest" description="Disordered" evidence="9">
    <location>
        <begin position="1"/>
        <end position="24"/>
    </location>
</feature>
<dbReference type="GO" id="GO:0045893">
    <property type="term" value="P:positive regulation of DNA-templated transcription"/>
    <property type="evidence" value="ECO:0007669"/>
    <property type="project" value="InterPro"/>
</dbReference>
<organism evidence="11 12">
    <name type="scientific">Bugula neritina</name>
    <name type="common">Brown bryozoan</name>
    <name type="synonym">Sertularia neritina</name>
    <dbReference type="NCBI Taxonomy" id="10212"/>
    <lineage>
        <taxon>Eukaryota</taxon>
        <taxon>Metazoa</taxon>
        <taxon>Spiralia</taxon>
        <taxon>Lophotrochozoa</taxon>
        <taxon>Bryozoa</taxon>
        <taxon>Gymnolaemata</taxon>
        <taxon>Cheilostomatida</taxon>
        <taxon>Flustrina</taxon>
        <taxon>Buguloidea</taxon>
        <taxon>Bugulidae</taxon>
        <taxon>Bugula</taxon>
    </lineage>
</organism>
<dbReference type="PANTHER" id="PTHR12920:SF4">
    <property type="entry name" value="GEO03726P1"/>
    <property type="match status" value="1"/>
</dbReference>
<dbReference type="InterPro" id="IPR036443">
    <property type="entry name" value="Znf_RanBP2_sf"/>
</dbReference>
<proteinExistence type="predicted"/>
<feature type="compositionally biased region" description="Basic residues" evidence="9">
    <location>
        <begin position="75"/>
        <end position="87"/>
    </location>
</feature>
<reference evidence="11" key="1">
    <citation type="submission" date="2020-06" db="EMBL/GenBank/DDBJ databases">
        <title>Draft genome of Bugula neritina, a colonial animal packing powerful symbionts and potential medicines.</title>
        <authorList>
            <person name="Rayko M."/>
        </authorList>
    </citation>
    <scope>NUCLEOTIDE SEQUENCE [LARGE SCALE GENOMIC DNA]</scope>
    <source>
        <strain evidence="11">Kwan_BN1</strain>
    </source>
</reference>
<evidence type="ECO:0000256" key="7">
    <source>
        <dbReference type="ARBA" id="ARBA00023242"/>
    </source>
</evidence>
<keyword evidence="3 8" id="KW-0863">Zinc-finger</keyword>
<dbReference type="Proteomes" id="UP000593567">
    <property type="component" value="Unassembled WGS sequence"/>
</dbReference>
<dbReference type="EMBL" id="VXIV02002865">
    <property type="protein sequence ID" value="KAF6022328.1"/>
    <property type="molecule type" value="Genomic_DNA"/>
</dbReference>
<dbReference type="InterPro" id="IPR039958">
    <property type="entry name" value="RYBP/YAF2"/>
</dbReference>
<comment type="subcellular location">
    <subcellularLocation>
        <location evidence="1">Nucleus</location>
    </subcellularLocation>
</comment>
<keyword evidence="5" id="KW-0805">Transcription regulation</keyword>
<evidence type="ECO:0000256" key="9">
    <source>
        <dbReference type="SAM" id="MobiDB-lite"/>
    </source>
</evidence>
<evidence type="ECO:0000313" key="11">
    <source>
        <dbReference type="EMBL" id="KAF6022328.1"/>
    </source>
</evidence>